<dbReference type="CDD" id="cd06445">
    <property type="entry name" value="ATase"/>
    <property type="match status" value="1"/>
</dbReference>
<protein>
    <submittedName>
        <fullName evidence="3">DNA-binding protein</fullName>
    </submittedName>
</protein>
<comment type="caution">
    <text evidence="3">The sequence shown here is derived from an EMBL/GenBank/DDBJ whole genome shotgun (WGS) entry which is preliminary data.</text>
</comment>
<dbReference type="Proteomes" id="UP000298433">
    <property type="component" value="Unassembled WGS sequence"/>
</dbReference>
<organism evidence="3 4">
    <name type="scientific">Cryobacterium cheniae</name>
    <dbReference type="NCBI Taxonomy" id="1259262"/>
    <lineage>
        <taxon>Bacteria</taxon>
        <taxon>Bacillati</taxon>
        <taxon>Actinomycetota</taxon>
        <taxon>Actinomycetes</taxon>
        <taxon>Micrococcales</taxon>
        <taxon>Microbacteriaceae</taxon>
        <taxon>Cryobacterium</taxon>
    </lineage>
</organism>
<dbReference type="PANTHER" id="PTHR42942">
    <property type="entry name" value="6-O-METHYLGUANINE DNA METHYLTRANSFERASE"/>
    <property type="match status" value="1"/>
</dbReference>
<dbReference type="InterPro" id="IPR036217">
    <property type="entry name" value="MethylDNA_cys_MeTrfase_DNAb"/>
</dbReference>
<dbReference type="Gene3D" id="1.10.10.10">
    <property type="entry name" value="Winged helix-like DNA-binding domain superfamily/Winged helix DNA-binding domain"/>
    <property type="match status" value="1"/>
</dbReference>
<accession>A0A4V3IIM1</accession>
<dbReference type="PANTHER" id="PTHR42942:SF1">
    <property type="entry name" value="ALKYLTRANSFERASE-LIKE PROTEIN 1"/>
    <property type="match status" value="1"/>
</dbReference>
<evidence type="ECO:0000259" key="2">
    <source>
        <dbReference type="Pfam" id="PF01035"/>
    </source>
</evidence>
<dbReference type="SUPFAM" id="SSF46767">
    <property type="entry name" value="Methylated DNA-protein cysteine methyltransferase, C-terminal domain"/>
    <property type="match status" value="1"/>
</dbReference>
<proteinExistence type="predicted"/>
<evidence type="ECO:0000313" key="3">
    <source>
        <dbReference type="EMBL" id="TFC82647.1"/>
    </source>
</evidence>
<keyword evidence="3" id="KW-0238">DNA-binding</keyword>
<evidence type="ECO:0000256" key="1">
    <source>
        <dbReference type="ARBA" id="ARBA00022763"/>
    </source>
</evidence>
<sequence>MTDAVTPEPAFVTHVLGIVESIPPGRVMTYGDVAAVLGSRGARLVGQIMAHHGAGLPWWRVVRAGGHPPIGHEERALAHYNAEGTPLKTGPRGYRVDYAAARWSPA</sequence>
<keyword evidence="4" id="KW-1185">Reference proteome</keyword>
<dbReference type="InterPro" id="IPR036388">
    <property type="entry name" value="WH-like_DNA-bd_sf"/>
</dbReference>
<feature type="domain" description="Methylated-DNA-[protein]-cysteine S-methyltransferase DNA binding" evidence="2">
    <location>
        <begin position="11"/>
        <end position="67"/>
    </location>
</feature>
<evidence type="ECO:0000313" key="4">
    <source>
        <dbReference type="Proteomes" id="UP000298433"/>
    </source>
</evidence>
<dbReference type="OrthoDB" id="9132167at2"/>
<dbReference type="Pfam" id="PF01035">
    <property type="entry name" value="DNA_binding_1"/>
    <property type="match status" value="1"/>
</dbReference>
<keyword evidence="1" id="KW-0227">DNA damage</keyword>
<dbReference type="GO" id="GO:0003677">
    <property type="term" value="F:DNA binding"/>
    <property type="evidence" value="ECO:0007669"/>
    <property type="project" value="UniProtKB-KW"/>
</dbReference>
<dbReference type="EMBL" id="SOGN01000024">
    <property type="protein sequence ID" value="TFC82647.1"/>
    <property type="molecule type" value="Genomic_DNA"/>
</dbReference>
<dbReference type="InterPro" id="IPR052520">
    <property type="entry name" value="ATL_DNA_repair"/>
</dbReference>
<gene>
    <name evidence="3" type="ORF">E3T23_04230</name>
</gene>
<dbReference type="GO" id="GO:0006281">
    <property type="term" value="P:DNA repair"/>
    <property type="evidence" value="ECO:0007669"/>
    <property type="project" value="InterPro"/>
</dbReference>
<reference evidence="3 4" key="1">
    <citation type="submission" date="2019-03" db="EMBL/GenBank/DDBJ databases">
        <title>Genomics of glacier-inhabiting Cryobacterium strains.</title>
        <authorList>
            <person name="Liu Q."/>
            <person name="Xin Y.-H."/>
        </authorList>
    </citation>
    <scope>NUCLEOTIDE SEQUENCE [LARGE SCALE GENOMIC DNA]</scope>
    <source>
        <strain evidence="3 4">TMT2-48-2</strain>
    </source>
</reference>
<dbReference type="GO" id="GO:0003824">
    <property type="term" value="F:catalytic activity"/>
    <property type="evidence" value="ECO:0007669"/>
    <property type="project" value="InterPro"/>
</dbReference>
<dbReference type="InterPro" id="IPR014048">
    <property type="entry name" value="MethylDNA_cys_MeTrfase_DNA-bd"/>
</dbReference>
<dbReference type="AlphaFoldDB" id="A0A4V3IIM1"/>
<dbReference type="RefSeq" id="WP_134369163.1">
    <property type="nucleotide sequence ID" value="NZ_SOGN01000024.1"/>
</dbReference>
<name>A0A4V3IIM1_9MICO</name>